<accession>A0A2X0MJ31</accession>
<reference evidence="2" key="1">
    <citation type="submission" date="2016-10" db="EMBL/GenBank/DDBJ databases">
        <authorList>
            <person name="Jeantristanb JTB J.-T."/>
            <person name="Ricardo R."/>
        </authorList>
    </citation>
    <scope>NUCLEOTIDE SEQUENCE [LARGE SCALE GENOMIC DNA]</scope>
</reference>
<evidence type="ECO:0000313" key="2">
    <source>
        <dbReference type="Proteomes" id="UP000249723"/>
    </source>
</evidence>
<dbReference type="AlphaFoldDB" id="A0A2X0MJ31"/>
<name>A0A2X0MJ31_9BASI</name>
<dbReference type="EMBL" id="FMWP01000052">
    <property type="protein sequence ID" value="SCZ94220.1"/>
    <property type="molecule type" value="Genomic_DNA"/>
</dbReference>
<sequence length="113" mass="12731">MYSAFLFLQLSCTDNSSVRPCWATQHANCTALSRTFVCSRAICADPSLYSDLTCRKGMLSRSMDSPSSVSFSSWFLLNFLYTPMLSFVLLQLEPLFRYDSPQWSGESNKPSAL</sequence>
<proteinExistence type="predicted"/>
<keyword evidence="2" id="KW-1185">Reference proteome</keyword>
<organism evidence="1 2">
    <name type="scientific">Microbotryum saponariae</name>
    <dbReference type="NCBI Taxonomy" id="289078"/>
    <lineage>
        <taxon>Eukaryota</taxon>
        <taxon>Fungi</taxon>
        <taxon>Dikarya</taxon>
        <taxon>Basidiomycota</taxon>
        <taxon>Pucciniomycotina</taxon>
        <taxon>Microbotryomycetes</taxon>
        <taxon>Microbotryales</taxon>
        <taxon>Microbotryaceae</taxon>
        <taxon>Microbotryum</taxon>
    </lineage>
</organism>
<dbReference type="Proteomes" id="UP000249723">
    <property type="component" value="Unassembled WGS sequence"/>
</dbReference>
<evidence type="ECO:0000313" key="1">
    <source>
        <dbReference type="EMBL" id="SCZ94220.1"/>
    </source>
</evidence>
<gene>
    <name evidence="1" type="ORF">BZ3500_MVSOF-1268-A1-R1_CHR12-2G03763</name>
</gene>
<protein>
    <submittedName>
        <fullName evidence="1">BZ3500_MvSof-1268-A1-R1_Chr12-2g03763 protein</fullName>
    </submittedName>
</protein>